<dbReference type="InterPro" id="IPR034904">
    <property type="entry name" value="FSCA_dom_sf"/>
</dbReference>
<dbReference type="RefSeq" id="WP_113891165.1">
    <property type="nucleotide sequence ID" value="NZ_QNRK01000025.1"/>
</dbReference>
<gene>
    <name evidence="3" type="ORF">DFR50_12565</name>
</gene>
<reference evidence="3 4" key="1">
    <citation type="submission" date="2018-06" db="EMBL/GenBank/DDBJ databases">
        <title>Genomic Encyclopedia of Type Strains, Phase IV (KMG-IV): sequencing the most valuable type-strain genomes for metagenomic binning, comparative biology and taxonomic classification.</title>
        <authorList>
            <person name="Goeker M."/>
        </authorList>
    </citation>
    <scope>NUCLEOTIDE SEQUENCE [LARGE SCALE GENOMIC DNA]</scope>
    <source>
        <strain evidence="3 4">DSM 24875</strain>
    </source>
</reference>
<dbReference type="SUPFAM" id="SSF117916">
    <property type="entry name" value="Fe-S cluster assembly (FSCA) domain-like"/>
    <property type="match status" value="1"/>
</dbReference>
<comment type="caution">
    <text evidence="3">The sequence shown here is derived from an EMBL/GenBank/DDBJ whole genome shotgun (WGS) entry which is preliminary data.</text>
</comment>
<dbReference type="InterPro" id="IPR036498">
    <property type="entry name" value="Nfu/NifU_N_sf"/>
</dbReference>
<keyword evidence="4" id="KW-1185">Reference proteome</keyword>
<dbReference type="Pfam" id="PF01106">
    <property type="entry name" value="NifU"/>
    <property type="match status" value="1"/>
</dbReference>
<dbReference type="EMBL" id="QNRK01000025">
    <property type="protein sequence ID" value="RBP08583.1"/>
    <property type="molecule type" value="Genomic_DNA"/>
</dbReference>
<dbReference type="InterPro" id="IPR001075">
    <property type="entry name" value="NIF_FeS_clus_asmbl_NifU_C"/>
</dbReference>
<feature type="domain" description="Scaffold protein Nfu/NifU N-terminal" evidence="2">
    <location>
        <begin position="3"/>
        <end position="88"/>
    </location>
</feature>
<sequence length="187" mass="20208">MFIQTEATPNPATLKFLPGRTVMEDGTFEARDPADAERSPLARALMELPGVTGVFFANDFISVTKAEGEWQHLRPAVLGVVTEFFLSGAPLIEAGGADRVTTGEFFDPKDAETVEAIKELLETRVRPAVAGDGGDIVFKGFRDGIVYLKMKGACSGCPSSTATLRHGIQNLLKHFLPDVQEVQQIEA</sequence>
<dbReference type="Gene3D" id="3.30.1370.70">
    <property type="entry name" value="Scaffold protein Nfu/NifU, N-terminal domain"/>
    <property type="match status" value="1"/>
</dbReference>
<evidence type="ECO:0000313" key="4">
    <source>
        <dbReference type="Proteomes" id="UP000253529"/>
    </source>
</evidence>
<accession>A0A366F1P2</accession>
<dbReference type="Gene3D" id="3.30.300.130">
    <property type="entry name" value="Fe-S cluster assembly (FSCA)"/>
    <property type="match status" value="1"/>
</dbReference>
<dbReference type="SUPFAM" id="SSF110836">
    <property type="entry name" value="Hypothetical protein SAV1430"/>
    <property type="match status" value="1"/>
</dbReference>
<evidence type="ECO:0000256" key="1">
    <source>
        <dbReference type="ARBA" id="ARBA00006420"/>
    </source>
</evidence>
<proteinExistence type="inferred from homology"/>
<dbReference type="PANTHER" id="PTHR11178">
    <property type="entry name" value="IRON-SULFUR CLUSTER SCAFFOLD PROTEIN NFU-RELATED"/>
    <property type="match status" value="1"/>
</dbReference>
<dbReference type="SMART" id="SM00932">
    <property type="entry name" value="Nfu_N"/>
    <property type="match status" value="1"/>
</dbReference>
<dbReference type="FunFam" id="3.30.300.130:FF:000001">
    <property type="entry name" value="NFU1 iron-sulfur cluster scaffold"/>
    <property type="match status" value="1"/>
</dbReference>
<protein>
    <submittedName>
        <fullName evidence="3">Fe-S cluster biogenesis protein NfuA</fullName>
    </submittedName>
</protein>
<dbReference type="PANTHER" id="PTHR11178:SF1">
    <property type="entry name" value="NFU1 IRON-SULFUR CLUSTER SCAFFOLD HOMOLOG, MITOCHONDRIAL"/>
    <property type="match status" value="1"/>
</dbReference>
<comment type="similarity">
    <text evidence="1">Belongs to the NifU family.</text>
</comment>
<dbReference type="Proteomes" id="UP000253529">
    <property type="component" value="Unassembled WGS sequence"/>
</dbReference>
<dbReference type="PIRSF" id="PIRSF036773">
    <property type="entry name" value="HIRIP5"/>
    <property type="match status" value="1"/>
</dbReference>
<dbReference type="GO" id="GO:0016226">
    <property type="term" value="P:iron-sulfur cluster assembly"/>
    <property type="evidence" value="ECO:0007669"/>
    <property type="project" value="InterPro"/>
</dbReference>
<dbReference type="OrthoDB" id="9796965at2"/>
<dbReference type="GO" id="GO:0051536">
    <property type="term" value="F:iron-sulfur cluster binding"/>
    <property type="evidence" value="ECO:0007669"/>
    <property type="project" value="InterPro"/>
</dbReference>
<dbReference type="InterPro" id="IPR035433">
    <property type="entry name" value="NFU1-like"/>
</dbReference>
<evidence type="ECO:0000259" key="2">
    <source>
        <dbReference type="SMART" id="SM00932"/>
    </source>
</evidence>
<dbReference type="Pfam" id="PF08712">
    <property type="entry name" value="Nfu_N"/>
    <property type="match status" value="1"/>
</dbReference>
<organism evidence="3 4">
    <name type="scientific">Roseiarcus fermentans</name>
    <dbReference type="NCBI Taxonomy" id="1473586"/>
    <lineage>
        <taxon>Bacteria</taxon>
        <taxon>Pseudomonadati</taxon>
        <taxon>Pseudomonadota</taxon>
        <taxon>Alphaproteobacteria</taxon>
        <taxon>Hyphomicrobiales</taxon>
        <taxon>Roseiarcaceae</taxon>
        <taxon>Roseiarcus</taxon>
    </lineage>
</organism>
<dbReference type="InterPro" id="IPR014824">
    <property type="entry name" value="Nfu/NifU_N"/>
</dbReference>
<evidence type="ECO:0000313" key="3">
    <source>
        <dbReference type="EMBL" id="RBP08583.1"/>
    </source>
</evidence>
<dbReference type="AlphaFoldDB" id="A0A366F1P2"/>
<name>A0A366F1P2_9HYPH</name>
<dbReference type="GO" id="GO:0005506">
    <property type="term" value="F:iron ion binding"/>
    <property type="evidence" value="ECO:0007669"/>
    <property type="project" value="InterPro"/>
</dbReference>